<reference evidence="1" key="1">
    <citation type="submission" date="2021-08" db="EMBL/GenBank/DDBJ databases">
        <title>Novel anaerobic bacterium isolated from sea squirt in East Sea, Republic of Korea.</title>
        <authorList>
            <person name="Nguyen T.H."/>
            <person name="Li Z."/>
            <person name="Lee Y.-J."/>
            <person name="Ko J."/>
            <person name="Kim S.-G."/>
        </authorList>
    </citation>
    <scope>NUCLEOTIDE SEQUENCE</scope>
    <source>
        <strain evidence="1">KCTC 25031</strain>
    </source>
</reference>
<sequence length="124" mass="13439">MRKEEIDIAKVAKVEEIDGFTILVGRNAAMNDILTVKIANPNDIWMHASGVPGSHVVIRVESEIPNKEVIKKAAKLAAKNSKGKGKVNVVYTEAKNVKKSKGLNVGQVIITSSRSKTVKVFADD</sequence>
<gene>
    <name evidence="1" type="ORF">K4L44_09540</name>
</gene>
<dbReference type="EMBL" id="CP081303">
    <property type="protein sequence ID" value="QZE12830.1"/>
    <property type="molecule type" value="Genomic_DNA"/>
</dbReference>
<evidence type="ECO:0000313" key="2">
    <source>
        <dbReference type="Proteomes" id="UP000826212"/>
    </source>
</evidence>
<keyword evidence="2" id="KW-1185">Reference proteome</keyword>
<protein>
    <submittedName>
        <fullName evidence="1">NFACT RNA binding domain-containing protein</fullName>
    </submittedName>
</protein>
<accession>A0AC61NLW0</accession>
<dbReference type="Proteomes" id="UP000826212">
    <property type="component" value="Chromosome"/>
</dbReference>
<proteinExistence type="predicted"/>
<organism evidence="1 2">
    <name type="scientific">Halosquirtibacter laminarini</name>
    <dbReference type="NCBI Taxonomy" id="3374600"/>
    <lineage>
        <taxon>Bacteria</taxon>
        <taxon>Pseudomonadati</taxon>
        <taxon>Bacteroidota</taxon>
        <taxon>Bacteroidia</taxon>
        <taxon>Marinilabiliales</taxon>
        <taxon>Prolixibacteraceae</taxon>
        <taxon>Halosquirtibacter</taxon>
    </lineage>
</organism>
<name>A0AC61NLW0_9BACT</name>
<evidence type="ECO:0000313" key="1">
    <source>
        <dbReference type="EMBL" id="QZE12830.1"/>
    </source>
</evidence>